<reference evidence="9 10" key="1">
    <citation type="journal article" date="2018" name="MBio">
        <title>Comparative Genomics Reveals the Core Gene Toolbox for the Fungus-Insect Symbiosis.</title>
        <authorList>
            <person name="Wang Y."/>
            <person name="Stata M."/>
            <person name="Wang W."/>
            <person name="Stajich J.E."/>
            <person name="White M.M."/>
            <person name="Moncalvo J.M."/>
        </authorList>
    </citation>
    <scope>NUCLEOTIDE SEQUENCE [LARGE SCALE GENOMIC DNA]</scope>
    <source>
        <strain evidence="9 10">AUS-126-30</strain>
    </source>
</reference>
<comment type="caution">
    <text evidence="9">The sequence shown here is derived from an EMBL/GenBank/DDBJ whole genome shotgun (WGS) entry which is preliminary data.</text>
</comment>
<organism evidence="9 10">
    <name type="scientific">Smittium angustum</name>
    <dbReference type="NCBI Taxonomy" id="133377"/>
    <lineage>
        <taxon>Eukaryota</taxon>
        <taxon>Fungi</taxon>
        <taxon>Fungi incertae sedis</taxon>
        <taxon>Zoopagomycota</taxon>
        <taxon>Kickxellomycotina</taxon>
        <taxon>Harpellomycetes</taxon>
        <taxon>Harpellales</taxon>
        <taxon>Legeriomycetaceae</taxon>
        <taxon>Smittium</taxon>
    </lineage>
</organism>
<feature type="compositionally biased region" description="Basic and acidic residues" evidence="7">
    <location>
        <begin position="866"/>
        <end position="888"/>
    </location>
</feature>
<keyword evidence="10" id="KW-1185">Reference proteome</keyword>
<evidence type="ECO:0000256" key="3">
    <source>
        <dbReference type="ARBA" id="ARBA00022448"/>
    </source>
</evidence>
<comment type="subcellular location">
    <subcellularLocation>
        <location evidence="1">Endomembrane system</location>
    </subcellularLocation>
</comment>
<evidence type="ECO:0000256" key="4">
    <source>
        <dbReference type="ARBA" id="ARBA00022927"/>
    </source>
</evidence>
<dbReference type="PIRSF" id="PIRSF037096">
    <property type="entry name" value="AP3_complex_beta"/>
    <property type="match status" value="1"/>
</dbReference>
<dbReference type="Pfam" id="PF01602">
    <property type="entry name" value="Adaptin_N"/>
    <property type="match status" value="1"/>
</dbReference>
<accession>A0A2U1JFB6</accession>
<dbReference type="GO" id="GO:0012505">
    <property type="term" value="C:endomembrane system"/>
    <property type="evidence" value="ECO:0007669"/>
    <property type="project" value="UniProtKB-SubCell"/>
</dbReference>
<dbReference type="Proteomes" id="UP000245591">
    <property type="component" value="Unassembled WGS sequence"/>
</dbReference>
<evidence type="ECO:0000313" key="10">
    <source>
        <dbReference type="Proteomes" id="UP000245591"/>
    </source>
</evidence>
<name>A0A2U1JFB6_SMIAN</name>
<keyword evidence="5 6" id="KW-0472">Membrane</keyword>
<feature type="compositionally biased region" description="Basic and acidic residues" evidence="7">
    <location>
        <begin position="816"/>
        <end position="833"/>
    </location>
</feature>
<evidence type="ECO:0000256" key="1">
    <source>
        <dbReference type="ARBA" id="ARBA00004308"/>
    </source>
</evidence>
<dbReference type="InterPro" id="IPR016024">
    <property type="entry name" value="ARM-type_fold"/>
</dbReference>
<evidence type="ECO:0000256" key="7">
    <source>
        <dbReference type="SAM" id="MobiDB-lite"/>
    </source>
</evidence>
<keyword evidence="3 6" id="KW-0813">Transport</keyword>
<dbReference type="GO" id="GO:0006886">
    <property type="term" value="P:intracellular protein transport"/>
    <property type="evidence" value="ECO:0007669"/>
    <property type="project" value="InterPro"/>
</dbReference>
<feature type="region of interest" description="Disordered" evidence="7">
    <location>
        <begin position="805"/>
        <end position="975"/>
    </location>
</feature>
<dbReference type="Gene3D" id="1.25.10.10">
    <property type="entry name" value="Leucine-rich Repeat Variant"/>
    <property type="match status" value="1"/>
</dbReference>
<feature type="compositionally biased region" description="Polar residues" evidence="7">
    <location>
        <begin position="834"/>
        <end position="859"/>
    </location>
</feature>
<protein>
    <recommendedName>
        <fullName evidence="6">AP-3 complex subunit beta</fullName>
    </recommendedName>
</protein>
<dbReference type="AlphaFoldDB" id="A0A2U1JFB6"/>
<evidence type="ECO:0000256" key="5">
    <source>
        <dbReference type="ARBA" id="ARBA00023136"/>
    </source>
</evidence>
<evidence type="ECO:0000259" key="8">
    <source>
        <dbReference type="Pfam" id="PF01602"/>
    </source>
</evidence>
<dbReference type="PANTHER" id="PTHR11134">
    <property type="entry name" value="ADAPTOR COMPLEX SUBUNIT BETA FAMILY MEMBER"/>
    <property type="match status" value="1"/>
</dbReference>
<dbReference type="EMBL" id="MBFU01000009">
    <property type="protein sequence ID" value="PWA03688.1"/>
    <property type="molecule type" value="Genomic_DNA"/>
</dbReference>
<proteinExistence type="inferred from homology"/>
<dbReference type="InterPro" id="IPR026739">
    <property type="entry name" value="AP_beta"/>
</dbReference>
<dbReference type="SUPFAM" id="SSF48371">
    <property type="entry name" value="ARM repeat"/>
    <property type="match status" value="1"/>
</dbReference>
<comment type="similarity">
    <text evidence="2 6">Belongs to the adaptor complexes large subunit family.</text>
</comment>
<dbReference type="GO" id="GO:0016192">
    <property type="term" value="P:vesicle-mediated transport"/>
    <property type="evidence" value="ECO:0007669"/>
    <property type="project" value="InterPro"/>
</dbReference>
<dbReference type="GO" id="GO:0030123">
    <property type="term" value="C:AP-3 adaptor complex"/>
    <property type="evidence" value="ECO:0007669"/>
    <property type="project" value="UniProtKB-UniRule"/>
</dbReference>
<keyword evidence="4 6" id="KW-0653">Protein transport</keyword>
<sequence>MSTYFNKALALAQDAARISAKVSETFVENAKEIKLELEGEIYDHAETKLDNISKELNSTFDKEVIIGLKRLVILIGRGFDVSIHFPKVVKNVASRNIEIRKLVYIYLLEYAEHNPDLALLSINTFQKDLSDYNQTIRAMALRVMSGIRIKEIGSIVVMAIRQCSLDPSAHVRKTAALAAIKLYRNNPDEADELAEIITDMMKEKSPLAIGSVVKAFEVICGNNYDLVHKNFRYYCQMLLDVDEWGQVVVIQMLVRYSRTQFENPNKNFQKTHPSNKTYNENEKIGVADFLKRSHKENYKLDNDHELLLTSLQKLLYSRNSAVIMAVVSAFFELMPKDRLEIVWKPLMRLVKSSNEAESIILTNIQKLLTRYPDIFVGKSSAFFINPNNSNSTRLIKLDLIECLVNPTCAELVLSELQDYIQVWNNSIISDTVFILAKCTEKVGKHSTKYISTLLDLLNNQRDHVVHGATRGLCYLMNKNNNITKTALFTDNQKSDLMCALIRMLPKIKDSNTSAYVYRSTSQLTFEGLTRYGMEALKFGVTNFKKEDIYAKQEILTLCVILLYKDLVNNTPSYAEKGENNIDKEIKTNSETLVQQNPDLELLRNYLFTLARYDMDYSVRDWARLLRSFFPLDGDDIPTHSNNNDGSGKTGTNSLINTLGLCKNLVSIETNLFELISKSFEGPEIYKNRNGAECTRRFLLGTLSLTIGYEMEGYSELPEWPEKKPDHDLRGNATDAAIIQESMISSSGAYLPGISPMNKTAAQMATRASKSGPSKDHKEIKTKKLGDNNYITTIDEIDVDVGVSYNTNDNASESEDLERFLDESETEKSPKNPENKQQTNFYQPNEWSGHTSGKSFGGHNSSEDEDNDKKKPLLSKIVDKNKDLGKVVNKDGNNPWTFGSGLRKGSGFGTNPGLLFNKNINGDSDSSNTSSSSGLDISYEKNIPQEQTQAIEPPKDNDDSTKTQPGYEFGMENIWQ</sequence>
<evidence type="ECO:0000256" key="2">
    <source>
        <dbReference type="ARBA" id="ARBA00006613"/>
    </source>
</evidence>
<dbReference type="InterPro" id="IPR002553">
    <property type="entry name" value="Clathrin/coatomer_adapt-like_N"/>
</dbReference>
<gene>
    <name evidence="9" type="ORF">BB558_000146</name>
</gene>
<dbReference type="InterPro" id="IPR011989">
    <property type="entry name" value="ARM-like"/>
</dbReference>
<evidence type="ECO:0000256" key="6">
    <source>
        <dbReference type="PIRNR" id="PIRNR037096"/>
    </source>
</evidence>
<dbReference type="InterPro" id="IPR026740">
    <property type="entry name" value="AP3_beta"/>
</dbReference>
<feature type="compositionally biased region" description="Low complexity" evidence="7">
    <location>
        <begin position="918"/>
        <end position="936"/>
    </location>
</feature>
<evidence type="ECO:0000313" key="9">
    <source>
        <dbReference type="EMBL" id="PWA03688.1"/>
    </source>
</evidence>
<feature type="domain" description="Clathrin/coatomer adaptor adaptin-like N-terminal" evidence="8">
    <location>
        <begin position="49"/>
        <end position="487"/>
    </location>
</feature>